<dbReference type="AlphaFoldDB" id="A0A2N9YG52"/>
<dbReference type="STRING" id="288004.AL038_11455"/>
<keyword evidence="2" id="KW-1185">Reference proteome</keyword>
<dbReference type="Proteomes" id="UP000234271">
    <property type="component" value="Chromosome"/>
</dbReference>
<protein>
    <submittedName>
        <fullName evidence="1">Uncharacterized protein</fullName>
    </submittedName>
</protein>
<name>A0A2N9YG52_9GAMM</name>
<accession>A0A2N9YG52</accession>
<dbReference type="KEGG" id="blep:AL038_11455"/>
<evidence type="ECO:0000313" key="1">
    <source>
        <dbReference type="EMBL" id="AUI69480.1"/>
    </source>
</evidence>
<evidence type="ECO:0000313" key="2">
    <source>
        <dbReference type="Proteomes" id="UP000234271"/>
    </source>
</evidence>
<organism evidence="1 2">
    <name type="scientific">Beggiatoa leptomitoformis</name>
    <dbReference type="NCBI Taxonomy" id="288004"/>
    <lineage>
        <taxon>Bacteria</taxon>
        <taxon>Pseudomonadati</taxon>
        <taxon>Pseudomonadota</taxon>
        <taxon>Gammaproteobacteria</taxon>
        <taxon>Thiotrichales</taxon>
        <taxon>Thiotrichaceae</taxon>
        <taxon>Beggiatoa</taxon>
    </lineage>
</organism>
<reference evidence="2" key="1">
    <citation type="submission" date="2016-12" db="EMBL/GenBank/DDBJ databases">
        <title>Complete Genome Sequence of Beggiatoa leptomitiformis D-401.</title>
        <authorList>
            <person name="Fomenkov A."/>
            <person name="Vincze T."/>
            <person name="Grabovich M."/>
            <person name="Anton B.P."/>
            <person name="Dubinina G."/>
            <person name="Orlova M."/>
            <person name="Belousova E."/>
            <person name="Roberts R.J."/>
        </authorList>
    </citation>
    <scope>NUCLEOTIDE SEQUENCE [LARGE SCALE GENOMIC DNA]</scope>
    <source>
        <strain evidence="2">D-401</strain>
    </source>
</reference>
<sequence>MVFKDEQLETCKVFITAVHQIMDYPSFFNVIQNTELEILQKGDTGMGINNNDVYIGDILFTYSQKGKLLHIDLP</sequence>
<proteinExistence type="predicted"/>
<dbReference type="EMBL" id="CP018889">
    <property type="protein sequence ID" value="AUI69480.1"/>
    <property type="molecule type" value="Genomic_DNA"/>
</dbReference>
<dbReference type="RefSeq" id="WP_062152964.1">
    <property type="nucleotide sequence ID" value="NZ_CP012373.2"/>
</dbReference>
<gene>
    <name evidence="1" type="ORF">BLE401_12815</name>
</gene>